<feature type="region of interest" description="Disordered" evidence="1">
    <location>
        <begin position="1"/>
        <end position="26"/>
    </location>
</feature>
<comment type="caution">
    <text evidence="2">The sequence shown here is derived from an EMBL/GenBank/DDBJ whole genome shotgun (WGS) entry which is preliminary data.</text>
</comment>
<sequence length="65" mass="7314">MDSSDSSKPAPPGKPQKRKGGRAGEDAFDLWLQRGLHQLYDNVAAEPIPPELMRLIEEDRTRRGK</sequence>
<protein>
    <recommendedName>
        <fullName evidence="4">Anti-sigma factor NepR domain-containing protein</fullName>
    </recommendedName>
</protein>
<evidence type="ECO:0008006" key="4">
    <source>
        <dbReference type="Google" id="ProtNLM"/>
    </source>
</evidence>
<accession>A0ABX1E784</accession>
<evidence type="ECO:0000313" key="2">
    <source>
        <dbReference type="EMBL" id="NKC33050.1"/>
    </source>
</evidence>
<reference evidence="2 3" key="1">
    <citation type="submission" date="2020-03" db="EMBL/GenBank/DDBJ databases">
        <title>Roseomonas selenitidurans sp. nov. isolated from urban soil.</title>
        <authorList>
            <person name="Liu H."/>
        </authorList>
    </citation>
    <scope>NUCLEOTIDE SEQUENCE [LARGE SCALE GENOMIC DNA]</scope>
    <source>
        <strain evidence="2 3">BU-1</strain>
    </source>
</reference>
<proteinExistence type="predicted"/>
<dbReference type="Proteomes" id="UP000787635">
    <property type="component" value="Unassembled WGS sequence"/>
</dbReference>
<evidence type="ECO:0000256" key="1">
    <source>
        <dbReference type="SAM" id="MobiDB-lite"/>
    </source>
</evidence>
<name>A0ABX1E784_9PROT</name>
<evidence type="ECO:0000313" key="3">
    <source>
        <dbReference type="Proteomes" id="UP000787635"/>
    </source>
</evidence>
<gene>
    <name evidence="2" type="ORF">HEQ75_19455</name>
</gene>
<organism evidence="2 3">
    <name type="scientific">Falsiroseomonas selenitidurans</name>
    <dbReference type="NCBI Taxonomy" id="2716335"/>
    <lineage>
        <taxon>Bacteria</taxon>
        <taxon>Pseudomonadati</taxon>
        <taxon>Pseudomonadota</taxon>
        <taxon>Alphaproteobacteria</taxon>
        <taxon>Acetobacterales</taxon>
        <taxon>Roseomonadaceae</taxon>
        <taxon>Falsiroseomonas</taxon>
    </lineage>
</organism>
<dbReference type="EMBL" id="JAAVNE010000037">
    <property type="protein sequence ID" value="NKC33050.1"/>
    <property type="molecule type" value="Genomic_DNA"/>
</dbReference>
<keyword evidence="3" id="KW-1185">Reference proteome</keyword>
<dbReference type="RefSeq" id="WP_168033824.1">
    <property type="nucleotide sequence ID" value="NZ_JAAVNE010000037.1"/>
</dbReference>